<name>A0A9Q2NSM8_9RHOB</name>
<dbReference type="GO" id="GO:0009252">
    <property type="term" value="P:peptidoglycan biosynthetic process"/>
    <property type="evidence" value="ECO:0007669"/>
    <property type="project" value="UniProtKB-KW"/>
</dbReference>
<keyword evidence="3" id="KW-0808">Transferase</keyword>
<dbReference type="InterPro" id="IPR036366">
    <property type="entry name" value="PGBDSf"/>
</dbReference>
<dbReference type="InterPro" id="IPR045380">
    <property type="entry name" value="LD_TPept_scaffold_dom"/>
</dbReference>
<dbReference type="Pfam" id="PF01471">
    <property type="entry name" value="PG_binding_1"/>
    <property type="match status" value="1"/>
</dbReference>
<reference evidence="10 13" key="1">
    <citation type="submission" date="2021-01" db="EMBL/GenBank/DDBJ databases">
        <title>Diatom-associated Roseobacters Show Island Model of Population Structure.</title>
        <authorList>
            <person name="Qu L."/>
            <person name="Feng X."/>
            <person name="Chen Y."/>
            <person name="Li L."/>
            <person name="Wang X."/>
            <person name="Hu Z."/>
            <person name="Wang H."/>
            <person name="Luo H."/>
        </authorList>
    </citation>
    <scope>NUCLEOTIDE SEQUENCE</scope>
    <source>
        <strain evidence="11 13">CC28-63</strain>
        <strain evidence="10">CC28-69</strain>
    </source>
</reference>
<feature type="active site" description="Proton donor/acceptor" evidence="7">
    <location>
        <position position="428"/>
    </location>
</feature>
<comment type="similarity">
    <text evidence="2">Belongs to the YkuD family.</text>
</comment>
<dbReference type="OrthoDB" id="9778545at2"/>
<evidence type="ECO:0000256" key="7">
    <source>
        <dbReference type="PROSITE-ProRule" id="PRU01373"/>
    </source>
</evidence>
<dbReference type="Proteomes" id="UP000809440">
    <property type="component" value="Unassembled WGS sequence"/>
</dbReference>
<keyword evidence="8" id="KW-0732">Signal</keyword>
<dbReference type="InterPro" id="IPR036365">
    <property type="entry name" value="PGBD-like_sf"/>
</dbReference>
<dbReference type="GO" id="GO:0008360">
    <property type="term" value="P:regulation of cell shape"/>
    <property type="evidence" value="ECO:0007669"/>
    <property type="project" value="UniProtKB-UniRule"/>
</dbReference>
<keyword evidence="5 7" id="KW-0573">Peptidoglycan synthesis</keyword>
<dbReference type="GO" id="GO:0016740">
    <property type="term" value="F:transferase activity"/>
    <property type="evidence" value="ECO:0007669"/>
    <property type="project" value="UniProtKB-KW"/>
</dbReference>
<sequence length="536" mass="59745">MTHRTFLRGAAVIALVAASYFTPQSAGAVQVTAFQQAVAERVSGDDQIAAFYRERGFAPIWTGGTEADLERRTALLEALSMAQYHGLPVAKYNAEALLSRMASVRSGFDRGSLEVSLTELYLDFARDLQTGVIDSPRSVRSEIVRQIPLRETSYYLDGLLSDTPRAFLGSLAPQTQEYARLMKAKMRLEHTIAHGGWGAPVPAGKYEPGDTGAGIVALRDRLIAMGYLDRTVTARYDTSITDAVREFQENHGLTVDGVAGGATIDEINTGPQARLKSVIVAMERERWINQPGGLGERHILVNLTDFNARIFDHGKLTFETRSVVGHQDRDRQTPEFSDEMDHMVINPSWYVPRSIIVGEYLPKLRNNSGAVSHLEIIDSRGRVVSRGQSFARYTERSFPFSMRQRPGPKNALGTVKFMFPNKYNIYLHDTNAKSLFSREVRTYSHGCVRLNDPHDFAYALLAPQTDDPEGFFQSRLRSGAETRVNLDQPVPVHLIYRTAFTTAKGHTQFRRDVYGRDADVWNALRAAGVEIAGIRS</sequence>
<dbReference type="Proteomes" id="UP000755667">
    <property type="component" value="Unassembled WGS sequence"/>
</dbReference>
<dbReference type="InterPro" id="IPR002477">
    <property type="entry name" value="Peptidoglycan-bd-like"/>
</dbReference>
<dbReference type="GO" id="GO:0004180">
    <property type="term" value="F:carboxypeptidase activity"/>
    <property type="evidence" value="ECO:0007669"/>
    <property type="project" value="UniProtKB-ARBA"/>
</dbReference>
<evidence type="ECO:0000256" key="5">
    <source>
        <dbReference type="ARBA" id="ARBA00022984"/>
    </source>
</evidence>
<protein>
    <submittedName>
        <fullName evidence="10">L,D-transpeptidase family protein</fullName>
    </submittedName>
</protein>
<keyword evidence="13" id="KW-1185">Reference proteome</keyword>
<organism evidence="10 12">
    <name type="scientific">Marivita cryptomonadis</name>
    <dbReference type="NCBI Taxonomy" id="505252"/>
    <lineage>
        <taxon>Bacteria</taxon>
        <taxon>Pseudomonadati</taxon>
        <taxon>Pseudomonadota</taxon>
        <taxon>Alphaproteobacteria</taxon>
        <taxon>Rhodobacterales</taxon>
        <taxon>Roseobacteraceae</taxon>
        <taxon>Marivita</taxon>
    </lineage>
</organism>
<dbReference type="GeneID" id="62643169"/>
<feature type="chain" id="PRO_5040268164" evidence="8">
    <location>
        <begin position="29"/>
        <end position="536"/>
    </location>
</feature>
<dbReference type="RefSeq" id="WP_138488107.1">
    <property type="nucleotide sequence ID" value="NZ_JAFBWU010000002.1"/>
</dbReference>
<dbReference type="CDD" id="cd16913">
    <property type="entry name" value="YkuD_like"/>
    <property type="match status" value="1"/>
</dbReference>
<evidence type="ECO:0000256" key="4">
    <source>
        <dbReference type="ARBA" id="ARBA00022960"/>
    </source>
</evidence>
<keyword evidence="6 7" id="KW-0961">Cell wall biogenesis/degradation</keyword>
<evidence type="ECO:0000313" key="10">
    <source>
        <dbReference type="EMBL" id="MBM2411197.1"/>
    </source>
</evidence>
<dbReference type="AlphaFoldDB" id="A0A9Q2NSM8"/>
<dbReference type="SUPFAM" id="SSF141523">
    <property type="entry name" value="L,D-transpeptidase catalytic domain-like"/>
    <property type="match status" value="1"/>
</dbReference>
<feature type="active site" description="Nucleophile" evidence="7">
    <location>
        <position position="447"/>
    </location>
</feature>
<dbReference type="EMBL" id="JAFBXF010000002">
    <property type="protein sequence ID" value="MBM2415864.1"/>
    <property type="molecule type" value="Genomic_DNA"/>
</dbReference>
<dbReference type="PANTHER" id="PTHR41533">
    <property type="entry name" value="L,D-TRANSPEPTIDASE HI_1667-RELATED"/>
    <property type="match status" value="1"/>
</dbReference>
<dbReference type="InterPro" id="IPR038063">
    <property type="entry name" value="Transpep_catalytic_dom"/>
</dbReference>
<comment type="caution">
    <text evidence="10">The sequence shown here is derived from an EMBL/GenBank/DDBJ whole genome shotgun (WGS) entry which is preliminary data.</text>
</comment>
<evidence type="ECO:0000256" key="3">
    <source>
        <dbReference type="ARBA" id="ARBA00022679"/>
    </source>
</evidence>
<dbReference type="PROSITE" id="PS52029">
    <property type="entry name" value="LD_TPASE"/>
    <property type="match status" value="1"/>
</dbReference>
<evidence type="ECO:0000256" key="1">
    <source>
        <dbReference type="ARBA" id="ARBA00004752"/>
    </source>
</evidence>
<dbReference type="GO" id="GO:0071555">
    <property type="term" value="P:cell wall organization"/>
    <property type="evidence" value="ECO:0007669"/>
    <property type="project" value="UniProtKB-UniRule"/>
</dbReference>
<dbReference type="Pfam" id="PF20142">
    <property type="entry name" value="Scaffold"/>
    <property type="match status" value="1"/>
</dbReference>
<feature type="domain" description="L,D-TPase catalytic" evidence="9">
    <location>
        <begin position="297"/>
        <end position="485"/>
    </location>
</feature>
<evidence type="ECO:0000313" key="13">
    <source>
        <dbReference type="Proteomes" id="UP000809440"/>
    </source>
</evidence>
<evidence type="ECO:0000259" key="9">
    <source>
        <dbReference type="PROSITE" id="PS52029"/>
    </source>
</evidence>
<evidence type="ECO:0000256" key="2">
    <source>
        <dbReference type="ARBA" id="ARBA00005992"/>
    </source>
</evidence>
<dbReference type="Gene3D" id="1.10.101.10">
    <property type="entry name" value="PGBD-like superfamily/PGBD"/>
    <property type="match status" value="1"/>
</dbReference>
<dbReference type="SUPFAM" id="SSF47090">
    <property type="entry name" value="PGBD-like"/>
    <property type="match status" value="1"/>
</dbReference>
<dbReference type="PANTHER" id="PTHR41533:SF2">
    <property type="entry name" value="BLR7131 PROTEIN"/>
    <property type="match status" value="1"/>
</dbReference>
<dbReference type="InterPro" id="IPR005490">
    <property type="entry name" value="LD_TPept_cat_dom"/>
</dbReference>
<dbReference type="EMBL" id="JAFBXE010000002">
    <property type="protein sequence ID" value="MBM2411197.1"/>
    <property type="molecule type" value="Genomic_DNA"/>
</dbReference>
<evidence type="ECO:0000256" key="8">
    <source>
        <dbReference type="SAM" id="SignalP"/>
    </source>
</evidence>
<evidence type="ECO:0000256" key="6">
    <source>
        <dbReference type="ARBA" id="ARBA00023316"/>
    </source>
</evidence>
<proteinExistence type="inferred from homology"/>
<dbReference type="Gene3D" id="2.40.440.10">
    <property type="entry name" value="L,D-transpeptidase catalytic domain-like"/>
    <property type="match status" value="1"/>
</dbReference>
<dbReference type="InterPro" id="IPR052905">
    <property type="entry name" value="LD-transpeptidase_YkuD-like"/>
</dbReference>
<dbReference type="Pfam" id="PF03734">
    <property type="entry name" value="YkuD"/>
    <property type="match status" value="1"/>
</dbReference>
<evidence type="ECO:0000313" key="12">
    <source>
        <dbReference type="Proteomes" id="UP000755667"/>
    </source>
</evidence>
<gene>
    <name evidence="10" type="ORF">JQX41_02695</name>
    <name evidence="11" type="ORF">JQX48_02695</name>
</gene>
<comment type="pathway">
    <text evidence="1 7">Cell wall biogenesis; peptidoglycan biosynthesis.</text>
</comment>
<feature type="signal peptide" evidence="8">
    <location>
        <begin position="1"/>
        <end position="28"/>
    </location>
</feature>
<accession>A0A9Q2NSM8</accession>
<keyword evidence="4 7" id="KW-0133">Cell shape</keyword>
<evidence type="ECO:0000313" key="11">
    <source>
        <dbReference type="EMBL" id="MBM2415864.1"/>
    </source>
</evidence>